<proteinExistence type="inferred from homology"/>
<keyword evidence="3 4" id="KW-0041">Annexin</keyword>
<accession>A0ABR4CAG0</accession>
<evidence type="ECO:0000256" key="1">
    <source>
        <dbReference type="ARBA" id="ARBA00007831"/>
    </source>
</evidence>
<dbReference type="InterPro" id="IPR037104">
    <property type="entry name" value="Annexin_sf"/>
</dbReference>
<feature type="compositionally biased region" description="Pro residues" evidence="5">
    <location>
        <begin position="34"/>
        <end position="47"/>
    </location>
</feature>
<evidence type="ECO:0000256" key="5">
    <source>
        <dbReference type="SAM" id="MobiDB-lite"/>
    </source>
</evidence>
<reference evidence="6 7" key="1">
    <citation type="journal article" date="2024" name="Commun. Biol.">
        <title>Comparative genomic analysis of thermophilic fungi reveals convergent evolutionary adaptations and gene losses.</title>
        <authorList>
            <person name="Steindorff A.S."/>
            <person name="Aguilar-Pontes M.V."/>
            <person name="Robinson A.J."/>
            <person name="Andreopoulos B."/>
            <person name="LaButti K."/>
            <person name="Kuo A."/>
            <person name="Mondo S."/>
            <person name="Riley R."/>
            <person name="Otillar R."/>
            <person name="Haridas S."/>
            <person name="Lipzen A."/>
            <person name="Grimwood J."/>
            <person name="Schmutz J."/>
            <person name="Clum A."/>
            <person name="Reid I.D."/>
            <person name="Moisan M.C."/>
            <person name="Butler G."/>
            <person name="Nguyen T.T.M."/>
            <person name="Dewar K."/>
            <person name="Conant G."/>
            <person name="Drula E."/>
            <person name="Henrissat B."/>
            <person name="Hansel C."/>
            <person name="Singer S."/>
            <person name="Hutchinson M.I."/>
            <person name="de Vries R.P."/>
            <person name="Natvig D.O."/>
            <person name="Powell A.J."/>
            <person name="Tsang A."/>
            <person name="Grigoriev I.V."/>
        </authorList>
    </citation>
    <scope>NUCLEOTIDE SEQUENCE [LARGE SCALE GENOMIC DNA]</scope>
    <source>
        <strain evidence="6 7">CBS 494.80</strain>
    </source>
</reference>
<sequence length="511" mass="56148">MAYQAPYGAPPQQQYGAPPSHSPQPPYGQQQYGAPPPQQQYGAPPPQQYGAPQQQYGAPPPQQPPYGQQGYQQPQQPQYGAPPPQQYGAPQQQQGQYGAPPGPPPGQYAPPQQPPYGQQAQQGQYPPPQLPAYGQQPQGYQQPPYGAPSPQAGGYGVPPQQAPGGYGAPQQQYPPQQNYGAPQQQYTQPTPPSLGYGPPQHIAYDGVADAEALKKAMKGFGTNEALLIKTLADKDPLQTAVIQRVYQERFKKNLINEIKSEVSGAFEDGLTAIVRGPLAQDVLLLLQATDGPGTKEAVLNDVLLGRSNADMRAIKEAYTKTYRRSLEADIKADLSMKTERHFLMVLGATRNEESSPVIPQQIDQDVLELYKATEGKTGTDELLVCQIFTQRSNAQLAAIAHTYKQKYQRDLEVVIKKEFSGHMEDALLYQLRTGVDKAMRDAVLLEETMSGAGTKDNLLVNRVIRAHWDRNHMSQVKGAYKARYRTDLARRIKGETSGDYEKLMIACIGEQ</sequence>
<feature type="compositionally biased region" description="Low complexity" evidence="5">
    <location>
        <begin position="115"/>
        <end position="124"/>
    </location>
</feature>
<dbReference type="SMART" id="SM00335">
    <property type="entry name" value="ANX"/>
    <property type="match status" value="4"/>
</dbReference>
<evidence type="ECO:0000313" key="7">
    <source>
        <dbReference type="Proteomes" id="UP001595075"/>
    </source>
</evidence>
<feature type="compositionally biased region" description="Low complexity" evidence="5">
    <location>
        <begin position="1"/>
        <end position="19"/>
    </location>
</feature>
<comment type="similarity">
    <text evidence="1 4">Belongs to the annexin family.</text>
</comment>
<dbReference type="InterPro" id="IPR018502">
    <property type="entry name" value="Annexin_repeat"/>
</dbReference>
<evidence type="ECO:0000313" key="6">
    <source>
        <dbReference type="EMBL" id="KAL2066918.1"/>
    </source>
</evidence>
<dbReference type="InterPro" id="IPR001464">
    <property type="entry name" value="Annexin"/>
</dbReference>
<keyword evidence="7" id="KW-1185">Reference proteome</keyword>
<dbReference type="PROSITE" id="PS51897">
    <property type="entry name" value="ANNEXIN_2"/>
    <property type="match status" value="4"/>
</dbReference>
<protein>
    <recommendedName>
        <fullName evidence="4">Annexin</fullName>
    </recommendedName>
</protein>
<dbReference type="PRINTS" id="PR00196">
    <property type="entry name" value="ANNEXIN"/>
</dbReference>
<keyword evidence="2 4" id="KW-0677">Repeat</keyword>
<feature type="compositionally biased region" description="Low complexity" evidence="5">
    <location>
        <begin position="65"/>
        <end position="79"/>
    </location>
</feature>
<feature type="compositionally biased region" description="Low complexity" evidence="5">
    <location>
        <begin position="131"/>
        <end position="188"/>
    </location>
</feature>
<dbReference type="EMBL" id="JAZHXI010000010">
    <property type="protein sequence ID" value="KAL2066918.1"/>
    <property type="molecule type" value="Genomic_DNA"/>
</dbReference>
<name>A0ABR4CAG0_9HELO</name>
<dbReference type="Gene3D" id="1.10.220.10">
    <property type="entry name" value="Annexin"/>
    <property type="match status" value="4"/>
</dbReference>
<dbReference type="PANTHER" id="PTHR10502">
    <property type="entry name" value="ANNEXIN"/>
    <property type="match status" value="1"/>
</dbReference>
<dbReference type="InterPro" id="IPR009117">
    <property type="entry name" value="ANX14"/>
</dbReference>
<keyword evidence="4" id="KW-0111">Calcium/phospholipid-binding</keyword>
<dbReference type="Proteomes" id="UP001595075">
    <property type="component" value="Unassembled WGS sequence"/>
</dbReference>
<feature type="compositionally biased region" description="Low complexity" evidence="5">
    <location>
        <begin position="48"/>
        <end position="57"/>
    </location>
</feature>
<organism evidence="6 7">
    <name type="scientific">Oculimacula yallundae</name>
    <dbReference type="NCBI Taxonomy" id="86028"/>
    <lineage>
        <taxon>Eukaryota</taxon>
        <taxon>Fungi</taxon>
        <taxon>Dikarya</taxon>
        <taxon>Ascomycota</taxon>
        <taxon>Pezizomycotina</taxon>
        <taxon>Leotiomycetes</taxon>
        <taxon>Helotiales</taxon>
        <taxon>Ploettnerulaceae</taxon>
        <taxon>Oculimacula</taxon>
    </lineage>
</organism>
<dbReference type="Pfam" id="PF00191">
    <property type="entry name" value="Annexin"/>
    <property type="match status" value="4"/>
</dbReference>
<dbReference type="PRINTS" id="PR01813">
    <property type="entry name" value="ANNEXINFUNGI"/>
</dbReference>
<dbReference type="InterPro" id="IPR018252">
    <property type="entry name" value="Annexin_repeat_CS"/>
</dbReference>
<dbReference type="PROSITE" id="PS00223">
    <property type="entry name" value="ANNEXIN_1"/>
    <property type="match status" value="1"/>
</dbReference>
<comment type="domain">
    <text evidence="4">A pair of annexin repeats may form one binding site for calcium and phospholipid.</text>
</comment>
<gene>
    <name evidence="6" type="ORF">VTL71DRAFT_1342</name>
</gene>
<evidence type="ECO:0000256" key="4">
    <source>
        <dbReference type="RuleBase" id="RU003540"/>
    </source>
</evidence>
<comment type="caution">
    <text evidence="6">The sequence shown here is derived from an EMBL/GenBank/DDBJ whole genome shotgun (WGS) entry which is preliminary data.</text>
</comment>
<feature type="region of interest" description="Disordered" evidence="5">
    <location>
        <begin position="1"/>
        <end position="197"/>
    </location>
</feature>
<evidence type="ECO:0000256" key="2">
    <source>
        <dbReference type="ARBA" id="ARBA00022737"/>
    </source>
</evidence>
<feature type="compositionally biased region" description="Pro residues" evidence="5">
    <location>
        <begin position="100"/>
        <end position="114"/>
    </location>
</feature>
<dbReference type="SUPFAM" id="SSF47874">
    <property type="entry name" value="Annexin"/>
    <property type="match status" value="1"/>
</dbReference>
<evidence type="ECO:0000256" key="3">
    <source>
        <dbReference type="ARBA" id="ARBA00023216"/>
    </source>
</evidence>
<keyword evidence="4" id="KW-0106">Calcium</keyword>
<dbReference type="PANTHER" id="PTHR10502:SF102">
    <property type="entry name" value="ANNEXIN B11"/>
    <property type="match status" value="1"/>
</dbReference>
<feature type="compositionally biased region" description="Low complexity" evidence="5">
    <location>
        <begin position="86"/>
        <end position="99"/>
    </location>
</feature>